<dbReference type="PANTHER" id="PTHR40252">
    <property type="entry name" value="BLR0328 PROTEIN"/>
    <property type="match status" value="1"/>
</dbReference>
<dbReference type="SMART" id="SM00897">
    <property type="entry name" value="FIST"/>
    <property type="match status" value="1"/>
</dbReference>
<dbReference type="InterPro" id="IPR013702">
    <property type="entry name" value="FIST_domain_N"/>
</dbReference>
<protein>
    <submittedName>
        <fullName evidence="3">FIST N domain-containing protein</fullName>
    </submittedName>
</protein>
<organism evidence="3 4">
    <name type="scientific">Thiothrix caldifontis</name>
    <dbReference type="NCBI Taxonomy" id="525918"/>
    <lineage>
        <taxon>Bacteria</taxon>
        <taxon>Pseudomonadati</taxon>
        <taxon>Pseudomonadota</taxon>
        <taxon>Gammaproteobacteria</taxon>
        <taxon>Thiotrichales</taxon>
        <taxon>Thiotrichaceae</taxon>
        <taxon>Thiothrix</taxon>
    </lineage>
</organism>
<evidence type="ECO:0000259" key="1">
    <source>
        <dbReference type="SMART" id="SM00897"/>
    </source>
</evidence>
<gene>
    <name evidence="3" type="ORF">SAMN05660964_02521</name>
</gene>
<dbReference type="SMART" id="SM01204">
    <property type="entry name" value="FIST_C"/>
    <property type="match status" value="1"/>
</dbReference>
<feature type="domain" description="FIST" evidence="1">
    <location>
        <begin position="33"/>
        <end position="218"/>
    </location>
</feature>
<dbReference type="Pfam" id="PF08495">
    <property type="entry name" value="FIST"/>
    <property type="match status" value="1"/>
</dbReference>
<dbReference type="OrthoDB" id="378730at2"/>
<reference evidence="3 4" key="1">
    <citation type="submission" date="2016-10" db="EMBL/GenBank/DDBJ databases">
        <authorList>
            <person name="de Groot N.N."/>
        </authorList>
    </citation>
    <scope>NUCLEOTIDE SEQUENCE [LARGE SCALE GENOMIC DNA]</scope>
    <source>
        <strain evidence="3 4">DSM 21228</strain>
    </source>
</reference>
<dbReference type="Proteomes" id="UP000199397">
    <property type="component" value="Unassembled WGS sequence"/>
</dbReference>
<proteinExistence type="predicted"/>
<dbReference type="AlphaFoldDB" id="A0A1H4E996"/>
<dbReference type="Pfam" id="PF10442">
    <property type="entry name" value="FIST_C"/>
    <property type="match status" value="1"/>
</dbReference>
<evidence type="ECO:0000313" key="4">
    <source>
        <dbReference type="Proteomes" id="UP000199397"/>
    </source>
</evidence>
<evidence type="ECO:0000259" key="2">
    <source>
        <dbReference type="SMART" id="SM01204"/>
    </source>
</evidence>
<dbReference type="PANTHER" id="PTHR40252:SF2">
    <property type="entry name" value="BLR0328 PROTEIN"/>
    <property type="match status" value="1"/>
</dbReference>
<accession>A0A1H4E996</accession>
<name>A0A1H4E996_9GAMM</name>
<evidence type="ECO:0000313" key="3">
    <source>
        <dbReference type="EMBL" id="SEA81613.1"/>
    </source>
</evidence>
<feature type="domain" description="FIST C-domain" evidence="2">
    <location>
        <begin position="219"/>
        <end position="359"/>
    </location>
</feature>
<dbReference type="InterPro" id="IPR019494">
    <property type="entry name" value="FIST_C"/>
</dbReference>
<dbReference type="RefSeq" id="WP_093069144.1">
    <property type="nucleotide sequence ID" value="NZ_FNQP01000014.1"/>
</dbReference>
<dbReference type="STRING" id="525918.SAMN05660964_02521"/>
<keyword evidence="4" id="KW-1185">Reference proteome</keyword>
<dbReference type="EMBL" id="FNQP01000014">
    <property type="protein sequence ID" value="SEA81613.1"/>
    <property type="molecule type" value="Genomic_DNA"/>
</dbReference>
<sequence length="384" mass="41624">MCARHLPAQLFVDQSGTPEGLFQLLDNALAAGAQSVFVLAADANGFTPSQLDKHLQTFPIPIFGGIFPEIIANGEILQRGSIVCGLPMLSEVYHIEHLSDPDEDYFQAAEALSALIPPHSTLVTLVDGLSKRIAALLEGIYEVFGDSCQYIGGGAGSLSFKPKPCLLSNQGLRVDCAQIIAIQQPLNLGIEHGWHKFAGPFFVTGAYENTITTIDYQSAFEIYRQVVEADSGKRFQDVEFFDLAKSYPFGLERLNGDVVVRDPLFNNDNKLTCVGEVPANHIIYILKGEADDLLAASRTCAATAMQVQAPPLLALLFDCISRTLFLETRFAEEINNIHAPLPENVPLVGALSLGEIADAGHTCLEFFNKTIVLGIITQTESTLA</sequence>